<dbReference type="RefSeq" id="XP_024875719.1">
    <property type="nucleotide sequence ID" value="XM_025019951.1"/>
</dbReference>
<dbReference type="PANTHER" id="PTHR14918">
    <property type="entry name" value="KICSTOR COMPLEX PROTEIN SZT2"/>
    <property type="match status" value="1"/>
</dbReference>
<dbReference type="PANTHER" id="PTHR14918:SF3">
    <property type="entry name" value="KICSTOR COMPLEX PROTEIN SZT2"/>
    <property type="match status" value="1"/>
</dbReference>
<keyword evidence="1" id="KW-1185">Reference proteome</keyword>
<protein>
    <submittedName>
        <fullName evidence="2 3">KICSTOR complex protein SZT2-like</fullName>
    </submittedName>
</protein>
<sequence>MVFSLDLSPSLATVDVQSGEIVIDEVYLVTKQCLEGITKPFTIPDSRCVMQPEIYLTVIAHTPFFTSLAQQVLVRWLITADNVNSLTQYVEKQLYLLEERVATVTAIANQQLENLRAESEGLVGRLFEESSNCLNKNNCNISMVSPEASFVNMLRYGMLAF</sequence>
<evidence type="ECO:0000313" key="2">
    <source>
        <dbReference type="RefSeq" id="XP_024875718.1"/>
    </source>
</evidence>
<dbReference type="InterPro" id="IPR033228">
    <property type="entry name" value="SZT2"/>
</dbReference>
<evidence type="ECO:0000313" key="3">
    <source>
        <dbReference type="RefSeq" id="XP_024875719.1"/>
    </source>
</evidence>
<dbReference type="RefSeq" id="XP_024875718.1">
    <property type="nucleotide sequence ID" value="XM_025019950.1"/>
</dbReference>
<dbReference type="OrthoDB" id="43547at2759"/>
<dbReference type="GO" id="GO:0005777">
    <property type="term" value="C:peroxisome"/>
    <property type="evidence" value="ECO:0007669"/>
    <property type="project" value="InterPro"/>
</dbReference>
<reference evidence="2 3" key="1">
    <citation type="submission" date="2025-04" db="UniProtKB">
        <authorList>
            <consortium name="RefSeq"/>
        </authorList>
    </citation>
    <scope>IDENTIFICATION</scope>
    <source>
        <tissue evidence="2 3">Whole body</tissue>
    </source>
</reference>
<organism evidence="1 2">
    <name type="scientific">Temnothorax curvispinosus</name>
    <dbReference type="NCBI Taxonomy" id="300111"/>
    <lineage>
        <taxon>Eukaryota</taxon>
        <taxon>Metazoa</taxon>
        <taxon>Ecdysozoa</taxon>
        <taxon>Arthropoda</taxon>
        <taxon>Hexapoda</taxon>
        <taxon>Insecta</taxon>
        <taxon>Pterygota</taxon>
        <taxon>Neoptera</taxon>
        <taxon>Endopterygota</taxon>
        <taxon>Hymenoptera</taxon>
        <taxon>Apocrita</taxon>
        <taxon>Aculeata</taxon>
        <taxon>Formicoidea</taxon>
        <taxon>Formicidae</taxon>
        <taxon>Myrmicinae</taxon>
        <taxon>Temnothorax</taxon>
    </lineage>
</organism>
<dbReference type="Proteomes" id="UP000504618">
    <property type="component" value="Unplaced"/>
</dbReference>
<name>A0A6J1Q237_9HYME</name>
<evidence type="ECO:0000313" key="1">
    <source>
        <dbReference type="Proteomes" id="UP000504618"/>
    </source>
</evidence>
<accession>A0A6J1Q237</accession>
<gene>
    <name evidence="2 3" type="primary">LOC112457076</name>
</gene>
<dbReference type="GeneID" id="112457076"/>
<proteinExistence type="predicted"/>
<dbReference type="AlphaFoldDB" id="A0A6J1Q237"/>